<dbReference type="SMART" id="SM00388">
    <property type="entry name" value="HisKA"/>
    <property type="match status" value="1"/>
</dbReference>
<dbReference type="InterPro" id="IPR005467">
    <property type="entry name" value="His_kinase_dom"/>
</dbReference>
<dbReference type="EC" id="2.7.13.3" evidence="2"/>
<evidence type="ECO:0000259" key="8">
    <source>
        <dbReference type="PROSITE" id="PS50109"/>
    </source>
</evidence>
<dbReference type="KEGG" id="dpr:Despr_2546"/>
<organism evidence="9 10">
    <name type="scientific">Desulfobulbus propionicus (strain ATCC 33891 / DSM 2032 / VKM B-1956 / 1pr3)</name>
    <dbReference type="NCBI Taxonomy" id="577650"/>
    <lineage>
        <taxon>Bacteria</taxon>
        <taxon>Pseudomonadati</taxon>
        <taxon>Thermodesulfobacteriota</taxon>
        <taxon>Desulfobulbia</taxon>
        <taxon>Desulfobulbales</taxon>
        <taxon>Desulfobulbaceae</taxon>
        <taxon>Desulfobulbus</taxon>
    </lineage>
</organism>
<sequence>MSKRLAAPVLALLLLGLFQLGGLRPGLSNDGLDLLFRLRGPQPPDQRIVLIGIDEPSLRRLGAWPFARRLHAQLLDRLRQAKAVGFDLLFPEPSADDSLFNQALAQGSPVVLAVAHERDGRLARPAPTLDGSRGLGHIETQLAGDGIVRRVNLDSLGDVAPFSLALLQAAAITSPLPVPVGPQIINFHGPEESFLFLSYHEVLSGRYPPAFFRDRLVLVGARAVGLGDSHITAFTRELPTPGVEIQATIVSNLLQQAFIRPLPLVAWLLIGLIGLLAVLVWPDCGERVNLVVNLALAAAIFLLALFLFRQACFVDYPLVLLFLFLAYPIHLLLQLLRAASRILLQARRLDRELDAGLRLVAGTIPAPYLRTAHRANPLTASAIQRHLDRLQTAVHALGLQHHFLEQLLKEELPPLILWEQASGHALFANSAFVRLWQDCTGAGQPLPSHPRFLETIAGSQATENDLPPFRDPGTFEVLGPGGRRFYQVELHPLLAPKTGFHGLLAVLQDITGIKELERVKDEVVAIVSHELRLPLTTILGYGELLSDALSGDHQLYAREICGQSRRLQRMIEDFLDIARLESGRTQVRRFPFPPGRMLEDAIAAVGDRARRKAIAIVLNQPRRTTPLVGDESLLLQALINLLDNAIKFSPAQTTVTVDLEEQPACFLFRIADQGPGIAVEDRARIFDKFQRGRQAATAEGFGLGLHLVRQIVERHQGRIEVLEAVAGAIFQIVLPKRETAAHPEEAESCA</sequence>
<dbReference type="SUPFAM" id="SSF55874">
    <property type="entry name" value="ATPase domain of HSP90 chaperone/DNA topoisomerase II/histidine kinase"/>
    <property type="match status" value="1"/>
</dbReference>
<evidence type="ECO:0000313" key="10">
    <source>
        <dbReference type="Proteomes" id="UP000006365"/>
    </source>
</evidence>
<dbReference type="SUPFAM" id="SSF47384">
    <property type="entry name" value="Homodimeric domain of signal transducing histidine kinase"/>
    <property type="match status" value="1"/>
</dbReference>
<name>A0A7U3YNV1_DESPD</name>
<dbReference type="Pfam" id="PF02518">
    <property type="entry name" value="HATPase_c"/>
    <property type="match status" value="1"/>
</dbReference>
<feature type="domain" description="Histidine kinase" evidence="8">
    <location>
        <begin position="526"/>
        <end position="738"/>
    </location>
</feature>
<feature type="transmembrane region" description="Helical" evidence="7">
    <location>
        <begin position="320"/>
        <end position="339"/>
    </location>
</feature>
<dbReference type="PROSITE" id="PS50109">
    <property type="entry name" value="HIS_KIN"/>
    <property type="match status" value="1"/>
</dbReference>
<dbReference type="Pfam" id="PF05226">
    <property type="entry name" value="CHASE2"/>
    <property type="match status" value="1"/>
</dbReference>
<keyword evidence="6" id="KW-0902">Two-component regulatory system</keyword>
<dbReference type="InterPro" id="IPR036097">
    <property type="entry name" value="HisK_dim/P_sf"/>
</dbReference>
<dbReference type="PANTHER" id="PTHR43711">
    <property type="entry name" value="TWO-COMPONENT HISTIDINE KINASE"/>
    <property type="match status" value="1"/>
</dbReference>
<evidence type="ECO:0000256" key="3">
    <source>
        <dbReference type="ARBA" id="ARBA00022553"/>
    </source>
</evidence>
<evidence type="ECO:0000256" key="7">
    <source>
        <dbReference type="SAM" id="Phobius"/>
    </source>
</evidence>
<dbReference type="Pfam" id="PF00512">
    <property type="entry name" value="HisKA"/>
    <property type="match status" value="1"/>
</dbReference>
<dbReference type="EMBL" id="CP002364">
    <property type="protein sequence ID" value="ADW18683.1"/>
    <property type="molecule type" value="Genomic_DNA"/>
</dbReference>
<dbReference type="InterPro" id="IPR003661">
    <property type="entry name" value="HisK_dim/P_dom"/>
</dbReference>
<evidence type="ECO:0000256" key="6">
    <source>
        <dbReference type="ARBA" id="ARBA00023012"/>
    </source>
</evidence>
<dbReference type="PRINTS" id="PR00344">
    <property type="entry name" value="BCTRLSENSOR"/>
</dbReference>
<dbReference type="SMART" id="SM01080">
    <property type="entry name" value="CHASE2"/>
    <property type="match status" value="1"/>
</dbReference>
<keyword evidence="7" id="KW-0472">Membrane</keyword>
<dbReference type="InterPro" id="IPR007890">
    <property type="entry name" value="CHASE2"/>
</dbReference>
<keyword evidence="7" id="KW-1133">Transmembrane helix</keyword>
<keyword evidence="10" id="KW-1185">Reference proteome</keyword>
<evidence type="ECO:0000313" key="9">
    <source>
        <dbReference type="EMBL" id="ADW18683.1"/>
    </source>
</evidence>
<keyword evidence="4" id="KW-0808">Transferase</keyword>
<dbReference type="RefSeq" id="WP_015725209.1">
    <property type="nucleotide sequence ID" value="NC_014972.1"/>
</dbReference>
<dbReference type="Proteomes" id="UP000006365">
    <property type="component" value="Chromosome"/>
</dbReference>
<dbReference type="SMART" id="SM00387">
    <property type="entry name" value="HATPase_c"/>
    <property type="match status" value="1"/>
</dbReference>
<keyword evidence="3" id="KW-0597">Phosphoprotein</keyword>
<dbReference type="InterPro" id="IPR050736">
    <property type="entry name" value="Sensor_HK_Regulatory"/>
</dbReference>
<proteinExistence type="predicted"/>
<dbReference type="PANTHER" id="PTHR43711:SF1">
    <property type="entry name" value="HISTIDINE KINASE 1"/>
    <property type="match status" value="1"/>
</dbReference>
<protein>
    <recommendedName>
        <fullName evidence="2">histidine kinase</fullName>
        <ecNumber evidence="2">2.7.13.3</ecNumber>
    </recommendedName>
</protein>
<evidence type="ECO:0000256" key="4">
    <source>
        <dbReference type="ARBA" id="ARBA00022679"/>
    </source>
</evidence>
<dbReference type="GO" id="GO:0000155">
    <property type="term" value="F:phosphorelay sensor kinase activity"/>
    <property type="evidence" value="ECO:0007669"/>
    <property type="project" value="InterPro"/>
</dbReference>
<comment type="catalytic activity">
    <reaction evidence="1">
        <text>ATP + protein L-histidine = ADP + protein N-phospho-L-histidine.</text>
        <dbReference type="EC" id="2.7.13.3"/>
    </reaction>
</comment>
<dbReference type="InterPro" id="IPR036890">
    <property type="entry name" value="HATPase_C_sf"/>
</dbReference>
<dbReference type="InterPro" id="IPR017181">
    <property type="entry name" value="Sig_transdc_His_kin_CHASE2"/>
</dbReference>
<dbReference type="PIRSF" id="PIRSF037347">
    <property type="entry name" value="STHK_CHASE2_PAS_prd"/>
    <property type="match status" value="1"/>
</dbReference>
<evidence type="ECO:0000256" key="2">
    <source>
        <dbReference type="ARBA" id="ARBA00012438"/>
    </source>
</evidence>
<keyword evidence="7" id="KW-0812">Transmembrane</keyword>
<reference evidence="9 10" key="1">
    <citation type="journal article" date="2011" name="Stand. Genomic Sci.">
        <title>Complete genome sequence of Desulfobulbus propionicus type strain (1pr3).</title>
        <authorList>
            <person name="Pagani I."/>
            <person name="Lapidus A."/>
            <person name="Nolan M."/>
            <person name="Lucas S."/>
            <person name="Hammon N."/>
            <person name="Deshpande S."/>
            <person name="Cheng J.F."/>
            <person name="Chertkov O."/>
            <person name="Davenport K."/>
            <person name="Tapia R."/>
            <person name="Han C."/>
            <person name="Goodwin L."/>
            <person name="Pitluck S."/>
            <person name="Liolios K."/>
            <person name="Mavromatis K."/>
            <person name="Ivanova N."/>
            <person name="Mikhailova N."/>
            <person name="Pati A."/>
            <person name="Chen A."/>
            <person name="Palaniappan K."/>
            <person name="Land M."/>
            <person name="Hauser L."/>
            <person name="Chang Y.J."/>
            <person name="Jeffries C.D."/>
            <person name="Detter J.C."/>
            <person name="Brambilla E."/>
            <person name="Kannan K.P."/>
            <person name="Djao O.D."/>
            <person name="Rohde M."/>
            <person name="Pukall R."/>
            <person name="Spring S."/>
            <person name="Goker M."/>
            <person name="Sikorski J."/>
            <person name="Woyke T."/>
            <person name="Bristow J."/>
            <person name="Eisen J.A."/>
            <person name="Markowitz V."/>
            <person name="Hugenholtz P."/>
            <person name="Kyrpides N.C."/>
            <person name="Klenk H.P."/>
        </authorList>
    </citation>
    <scope>NUCLEOTIDE SEQUENCE [LARGE SCALE GENOMIC DNA]</scope>
    <source>
        <strain evidence="10">ATCC 33891 / DSM 2032 / 1pr3</strain>
    </source>
</reference>
<dbReference type="Gene3D" id="3.30.565.10">
    <property type="entry name" value="Histidine kinase-like ATPase, C-terminal domain"/>
    <property type="match status" value="1"/>
</dbReference>
<dbReference type="CDD" id="cd00082">
    <property type="entry name" value="HisKA"/>
    <property type="match status" value="1"/>
</dbReference>
<evidence type="ECO:0000256" key="5">
    <source>
        <dbReference type="ARBA" id="ARBA00022777"/>
    </source>
</evidence>
<accession>A0A7U3YNV1</accession>
<dbReference type="InterPro" id="IPR004358">
    <property type="entry name" value="Sig_transdc_His_kin-like_C"/>
</dbReference>
<feature type="transmembrane region" description="Helical" evidence="7">
    <location>
        <begin position="288"/>
        <end position="308"/>
    </location>
</feature>
<gene>
    <name evidence="9" type="ordered locus">Despr_2546</name>
</gene>
<dbReference type="Gene3D" id="1.10.287.130">
    <property type="match status" value="1"/>
</dbReference>
<keyword evidence="5 9" id="KW-0418">Kinase</keyword>
<dbReference type="InterPro" id="IPR003594">
    <property type="entry name" value="HATPase_dom"/>
</dbReference>
<feature type="transmembrane region" description="Helical" evidence="7">
    <location>
        <begin position="264"/>
        <end position="281"/>
    </location>
</feature>
<dbReference type="AlphaFoldDB" id="A0A7U3YNV1"/>
<evidence type="ECO:0000256" key="1">
    <source>
        <dbReference type="ARBA" id="ARBA00000085"/>
    </source>
</evidence>
<dbReference type="CDD" id="cd00075">
    <property type="entry name" value="HATPase"/>
    <property type="match status" value="1"/>
</dbReference>